<reference evidence="9" key="1">
    <citation type="submission" date="2020-11" db="EMBL/GenBank/DDBJ databases">
        <authorList>
            <person name="Tran Van P."/>
        </authorList>
    </citation>
    <scope>NUCLEOTIDE SEQUENCE</scope>
</reference>
<keyword evidence="3 5" id="KW-0863">Zinc-finger</keyword>
<dbReference type="InterPro" id="IPR001841">
    <property type="entry name" value="Znf_RING"/>
</dbReference>
<dbReference type="Gene3D" id="3.30.40.10">
    <property type="entry name" value="Zinc/RING finger domain, C3HC4 (zinc finger)"/>
    <property type="match status" value="1"/>
</dbReference>
<evidence type="ECO:0000259" key="8">
    <source>
        <dbReference type="PROSITE" id="PS50235"/>
    </source>
</evidence>
<feature type="compositionally biased region" description="Basic and acidic residues" evidence="6">
    <location>
        <begin position="534"/>
        <end position="544"/>
    </location>
</feature>
<sequence>MDKNSSLVYNICNSPEIEDNQIESQSGNVNILPTLSQLNNSFEDIDEPDKVNPVIGDTDDPDSVTCAPEVMGIENTWNDENSFGSPPTSAYPIPLPGPVFDDLGCLDSDPPPIEAGPFPESDLGTLFSTEACSQDDVRDSTASPGVCGLKNMGNTCFMGAGLQCLAATPALIRFFLNRAPGEKELPHSLTDQFSTLIHKIWSGEFCILHPIEFKQALGIKHPQFKDYRQHDCQEFLALLLDNLHEQLNAASCKSVMSDVSTAPDTPRSQFEVSDEKEPLAARKLVGDPVDMESPTQTMHSLDGGRSTSSESSVETRNVFRLQAIPEGIKPFKDANTRDSHDLSDEEMESANVADVAEEMMEEMVDPSKEEPTFILNINSSGTSPNNSIVTRNFPRKDSALASVEPMLEKNNISGQFNNKPAATTCIRGFQDIFKDAKTSNVNVLVTEQEANNEIRFDSEKFPKYENVRRRDPLDTSNLTEYHNFDGKTMSVKRIKETNLFHDVLEPPDECGRSEGGSEVCFNNIKRMRLEEQEKNVRRECERRQRGMSNETVNSDAEDGEMPGTSGTLSYSQAGVSEEFEADKNWEKHLSANQSVIVDTFQGQFKSTVVCAACRHVSVTYEPFMYLSVPLPHAMEKQICKFARTQASFRSSSSSDVPSSAGRLGHPLPFPPISPNSSLCHASPVRSFILHVLLLLVHPSCPWSSNSSSTLLFVLNLISSCYILTATQEPHLFLLHSHCHSGTSSLLVTFSLPLRNLISSCYILTATQEPHLFLLHSHCHSGTSSLLVTFSLPLRNLLISSCYILTASQEPPHLFLLHSHCLSGTSSSLLVTFSLPLRNLLISSCYILTASQEPPHLFLLHSHCLSGTSSSLLVTFSLPLRNLLISSCYILTASQEPPHLFLLHSHFLSGTSSSLLPPIYLDLSSSMSRFQSRISILGVTFVPASSKEPVKYLVILDKQGRVHNIKEELLIYMKENPPKKMIIAEVLNNHISKALDDSTPLRHVDDTNRSIYAFEILPPTCWKKKGKKILAKDTTGEGGGGDTAVVESMDDSEFQSLDLDSLTQPSLLSIGERGDGWKSCAICLEEMDKDLRRHTSCNCILCESCIDSSCRHHGGDELECPMCRVIVKPDTELVPLQMTGHSKPKVRLVDVSLVFRLDNEGDGNNNKKMVKLFGHPKLVRLPNRLMGHELYEAISKVIPYNFIAPYSILFVDGQGYRCSRCMFTKHCRGCQVTSEGEVLLRTQETLAVRFSEPLDNTDITFQHSSMKKLRPQEPLSLYDCLHAFSESEQLDEHNPWYCPICQKNQCATKTLSVWRYPDFLIIYLKRFIYHDGGSIKLDNKVTFPLTGLAVTPPAILHHRNNLTYNLYACVCHYGGSSAGHYTAYSKNPRTGDWHHFNDENVAKQRPQEEDYSNAYILFYQKQGVPFDFNIPKMFTSSETSPKPNIDQLILDLDHSVERDWQQEKLAHDSES</sequence>
<evidence type="ECO:0000256" key="5">
    <source>
        <dbReference type="PROSITE-ProRule" id="PRU00175"/>
    </source>
</evidence>
<evidence type="ECO:0000256" key="6">
    <source>
        <dbReference type="SAM" id="MobiDB-lite"/>
    </source>
</evidence>
<dbReference type="Gene3D" id="3.90.70.10">
    <property type="entry name" value="Cysteine proteinases"/>
    <property type="match status" value="3"/>
</dbReference>
<protein>
    <recommendedName>
        <fullName evidence="2">ubiquitinyl hydrolase 1</fullName>
        <ecNumber evidence="2">3.4.19.12</ecNumber>
    </recommendedName>
</protein>
<dbReference type="GO" id="GO:0004843">
    <property type="term" value="F:cysteine-type deubiquitinase activity"/>
    <property type="evidence" value="ECO:0007669"/>
    <property type="project" value="UniProtKB-EC"/>
</dbReference>
<evidence type="ECO:0000256" key="1">
    <source>
        <dbReference type="ARBA" id="ARBA00000707"/>
    </source>
</evidence>
<evidence type="ECO:0000313" key="9">
    <source>
        <dbReference type="EMBL" id="CAD7427705.1"/>
    </source>
</evidence>
<feature type="region of interest" description="Disordered" evidence="6">
    <location>
        <begin position="257"/>
        <end position="315"/>
    </location>
</feature>
<evidence type="ECO:0000256" key="3">
    <source>
        <dbReference type="ARBA" id="ARBA00022771"/>
    </source>
</evidence>
<dbReference type="InterPro" id="IPR038765">
    <property type="entry name" value="Papain-like_cys_pep_sf"/>
</dbReference>
<dbReference type="InterPro" id="IPR028889">
    <property type="entry name" value="USP"/>
</dbReference>
<feature type="compositionally biased region" description="Polar residues" evidence="6">
    <location>
        <begin position="257"/>
        <end position="271"/>
    </location>
</feature>
<keyword evidence="3 5" id="KW-0479">Metal-binding</keyword>
<name>A0A7R9E741_9NEOP</name>
<dbReference type="CDD" id="cd02674">
    <property type="entry name" value="Peptidase_C19R"/>
    <property type="match status" value="1"/>
</dbReference>
<organism evidence="9">
    <name type="scientific">Timema monikensis</name>
    <dbReference type="NCBI Taxonomy" id="170555"/>
    <lineage>
        <taxon>Eukaryota</taxon>
        <taxon>Metazoa</taxon>
        <taxon>Ecdysozoa</taxon>
        <taxon>Arthropoda</taxon>
        <taxon>Hexapoda</taxon>
        <taxon>Insecta</taxon>
        <taxon>Pterygota</taxon>
        <taxon>Neoptera</taxon>
        <taxon>Polyneoptera</taxon>
        <taxon>Phasmatodea</taxon>
        <taxon>Timematodea</taxon>
        <taxon>Timematoidea</taxon>
        <taxon>Timematidae</taxon>
        <taxon>Timema</taxon>
    </lineage>
</organism>
<dbReference type="InterPro" id="IPR001394">
    <property type="entry name" value="Peptidase_C19_UCH"/>
</dbReference>
<dbReference type="InterPro" id="IPR013083">
    <property type="entry name" value="Znf_RING/FYVE/PHD"/>
</dbReference>
<dbReference type="SUPFAM" id="SSF57850">
    <property type="entry name" value="RING/U-box"/>
    <property type="match status" value="1"/>
</dbReference>
<dbReference type="Pfam" id="PF00443">
    <property type="entry name" value="UCH"/>
    <property type="match status" value="2"/>
</dbReference>
<evidence type="ECO:0000259" key="7">
    <source>
        <dbReference type="PROSITE" id="PS50089"/>
    </source>
</evidence>
<gene>
    <name evidence="9" type="ORF">TMSB3V08_LOCUS4537</name>
</gene>
<accession>A0A7R9E741</accession>
<dbReference type="InterPro" id="IPR050185">
    <property type="entry name" value="Ub_carboxyl-term_hydrolase"/>
</dbReference>
<keyword evidence="4" id="KW-0862">Zinc</keyword>
<evidence type="ECO:0000256" key="2">
    <source>
        <dbReference type="ARBA" id="ARBA00012759"/>
    </source>
</evidence>
<dbReference type="EMBL" id="OB793526">
    <property type="protein sequence ID" value="CAD7427705.1"/>
    <property type="molecule type" value="Genomic_DNA"/>
</dbReference>
<dbReference type="PROSITE" id="PS50235">
    <property type="entry name" value="USP_3"/>
    <property type="match status" value="1"/>
</dbReference>
<proteinExistence type="predicted"/>
<dbReference type="PANTHER" id="PTHR21646">
    <property type="entry name" value="UBIQUITIN CARBOXYL-TERMINAL HYDROLASE"/>
    <property type="match status" value="1"/>
</dbReference>
<feature type="domain" description="USP" evidence="8">
    <location>
        <begin position="147"/>
        <end position="1421"/>
    </location>
</feature>
<dbReference type="EC" id="3.4.19.12" evidence="2"/>
<dbReference type="PANTHER" id="PTHR21646:SF35">
    <property type="match status" value="1"/>
</dbReference>
<evidence type="ECO:0000256" key="4">
    <source>
        <dbReference type="ARBA" id="ARBA00022833"/>
    </source>
</evidence>
<dbReference type="GO" id="GO:0008270">
    <property type="term" value="F:zinc ion binding"/>
    <property type="evidence" value="ECO:0007669"/>
    <property type="project" value="UniProtKB-KW"/>
</dbReference>
<dbReference type="GO" id="GO:0016579">
    <property type="term" value="P:protein deubiquitination"/>
    <property type="evidence" value="ECO:0007669"/>
    <property type="project" value="InterPro"/>
</dbReference>
<dbReference type="PROSITE" id="PS50089">
    <property type="entry name" value="ZF_RING_2"/>
    <property type="match status" value="1"/>
</dbReference>
<feature type="region of interest" description="Disordered" evidence="6">
    <location>
        <begin position="534"/>
        <end position="569"/>
    </location>
</feature>
<feature type="compositionally biased region" description="Low complexity" evidence="6">
    <location>
        <begin position="303"/>
        <end position="315"/>
    </location>
</feature>
<feature type="domain" description="RING-type" evidence="7">
    <location>
        <begin position="1079"/>
        <end position="1123"/>
    </location>
</feature>
<dbReference type="SUPFAM" id="SSF54001">
    <property type="entry name" value="Cysteine proteinases"/>
    <property type="match status" value="1"/>
</dbReference>
<comment type="catalytic activity">
    <reaction evidence="1">
        <text>Thiol-dependent hydrolysis of ester, thioester, amide, peptide and isopeptide bonds formed by the C-terminal Gly of ubiquitin (a 76-residue protein attached to proteins as an intracellular targeting signal).</text>
        <dbReference type="EC" id="3.4.19.12"/>
    </reaction>
</comment>